<dbReference type="SUPFAM" id="SSF57850">
    <property type="entry name" value="RING/U-box"/>
    <property type="match status" value="3"/>
</dbReference>
<dbReference type="KEGG" id="bmor:101741592"/>
<proteinExistence type="predicted"/>
<feature type="domain" description="RING-type" evidence="10">
    <location>
        <begin position="911"/>
        <end position="953"/>
    </location>
</feature>
<dbReference type="CDD" id="cd16633">
    <property type="entry name" value="mRING-HC-C3HC3D_RBR_HOIL1"/>
    <property type="match status" value="1"/>
</dbReference>
<feature type="compositionally biased region" description="Basic and acidic residues" evidence="9">
    <location>
        <begin position="127"/>
        <end position="138"/>
    </location>
</feature>
<evidence type="ECO:0000256" key="9">
    <source>
        <dbReference type="SAM" id="MobiDB-lite"/>
    </source>
</evidence>
<dbReference type="PANTHER" id="PTHR22770:SF13">
    <property type="entry name" value="RING-TYPE DOMAIN-CONTAINING PROTEIN"/>
    <property type="match status" value="1"/>
</dbReference>
<dbReference type="InterPro" id="IPR001841">
    <property type="entry name" value="Znf_RING"/>
</dbReference>
<evidence type="ECO:0000259" key="10">
    <source>
        <dbReference type="PROSITE" id="PS50089"/>
    </source>
</evidence>
<dbReference type="GeneID" id="101741592"/>
<evidence type="ECO:0000256" key="4">
    <source>
        <dbReference type="ARBA" id="ARBA00022737"/>
    </source>
</evidence>
<dbReference type="GO" id="GO:0043130">
    <property type="term" value="F:ubiquitin binding"/>
    <property type="evidence" value="ECO:0007669"/>
    <property type="project" value="TreeGrafter"/>
</dbReference>
<sequence length="1137" mass="126994">MSGDVDAHRPRPLSGGLWSLLSWLRRDDPSLSIESLSSIGSDRTTASFAFLTPEHYRIGKKPTVLPPPGPPTDSYKRRVHDRNLRFKHDYNLTLHRKYGLHKSQESLGYDTFSLPPYKKSDNLSNAGRDRRAASEGFHRRAVHVPGKRRAPPPPIRASSLGPSTSLTRKSRKRPAPLPPPIAFTTIDKIKTDKKVNSELSMNTNSENDVKLLKANINLMELKSQKHSKTESNVKETRPRSEKNFLKHIFESKKRHSVETASIRLLPSISELDKQAAEIIKNDKLKGSQNCSDETSLQTSGDDMWMCTICFRKYKASTPICINCPVPKNTINTHSTALEGSKKVIPNASNIYTQTDYDIKPSCSKNNKSDERQKLKEMLKEMKDSLPKKMKYNHDNQLPNNVSVEKLNGTDLSTTTPTLRIGTSNEKLATSTKPETIQETKKEIQSLVIPTIRTIHQSELPCTSQKLLGDDLKQTNYVKNTENLATPIFKEIIPKNVVTHQFDLNTPLKISSLLNPVNPVNVTKSENIAVTSKELQNDKVTKSTQSERLLKTPNNAAKEDVKSALEQRSESVKVEGTRNHLKISKETLIEPKIFRNDMKNIEKGLHDSNKKNIQKTINENDKETPVPSTSAVASTSSNFSNNIKHVENINHHLKRRELINQLEKSIANGDEQAAADAAAKLAQLRLSCSVLSFSSQIFSESRNLNPNCTGVVTIPVVNDANGQDKKDNLPSPFELKSTVANNKQLIKEKQSEPVVETTAQNTQNVGKGIEKPLCTAANPNESKVIIKVWVEDREATRGPINLNIGKRNVLADLRREAERSLGIPTNLQRWIIGRTLCSDNNTPLYTLAGPELKAPFYLCLVKSETKTSTELKNDKTETSTTKKEVHESVNVYNELVQLEQQALIANTETFECGVCLEECAPGNGVILRECVHSFCRECLTDIVRHSEEPDVSCPAVACRSLLQEREIRTLVSSEDYEKWLARGLAAAENGTRNSFHCRTRDCTGWALCEPGVRHFPCPVCKKINCVPCQSIHEGETCEQHRVKLESISNANPDHTDDSTRALLLNLIKKGEALECPECKAIITKKWGCDWVKCSACKTEICWVTRGRRWGQAGRGDTSGGCRCGVDGKRCHPSCGYCH</sequence>
<dbReference type="PROSITE" id="PS51873">
    <property type="entry name" value="TRIAD"/>
    <property type="match status" value="1"/>
</dbReference>
<dbReference type="InterPro" id="IPR047559">
    <property type="entry name" value="HOIL1_RBR_mRING-HC-C3HC3D"/>
</dbReference>
<dbReference type="InterPro" id="IPR047557">
    <property type="entry name" value="Rcat_RBR_HOIL1"/>
</dbReference>
<name>A0A8R2AWC0_BOMMO</name>
<evidence type="ECO:0000313" key="12">
    <source>
        <dbReference type="EnsemblMetazoa" id="XP_004931070.1"/>
    </source>
</evidence>
<keyword evidence="3" id="KW-0479">Metal-binding</keyword>
<protein>
    <recommendedName>
        <fullName evidence="14">RanBP-type and C3HC4-type zinc finger-containing protein 1</fullName>
    </recommendedName>
</protein>
<evidence type="ECO:0000313" key="13">
    <source>
        <dbReference type="Proteomes" id="UP000005204"/>
    </source>
</evidence>
<evidence type="ECO:0000256" key="6">
    <source>
        <dbReference type="ARBA" id="ARBA00022786"/>
    </source>
</evidence>
<evidence type="ECO:0000256" key="7">
    <source>
        <dbReference type="ARBA" id="ARBA00022833"/>
    </source>
</evidence>
<dbReference type="GO" id="GO:0071797">
    <property type="term" value="C:LUBAC complex"/>
    <property type="evidence" value="ECO:0007669"/>
    <property type="project" value="TreeGrafter"/>
</dbReference>
<evidence type="ECO:0000259" key="11">
    <source>
        <dbReference type="PROSITE" id="PS51873"/>
    </source>
</evidence>
<dbReference type="GO" id="GO:0097039">
    <property type="term" value="P:protein linear polyubiquitination"/>
    <property type="evidence" value="ECO:0007669"/>
    <property type="project" value="TreeGrafter"/>
</dbReference>
<keyword evidence="6" id="KW-0833">Ubl conjugation pathway</keyword>
<keyword evidence="5 8" id="KW-0863">Zinc-finger</keyword>
<dbReference type="RefSeq" id="XP_004931070.1">
    <property type="nucleotide sequence ID" value="XM_004931013.5"/>
</dbReference>
<dbReference type="PANTHER" id="PTHR22770">
    <property type="entry name" value="UBIQUITIN CONJUGATING ENZYME 7 INTERACTING PROTEIN-RELATED"/>
    <property type="match status" value="1"/>
</dbReference>
<dbReference type="Proteomes" id="UP000005204">
    <property type="component" value="Unassembled WGS sequence"/>
</dbReference>
<feature type="domain" description="RING-type" evidence="11">
    <location>
        <begin position="907"/>
        <end position="1133"/>
    </location>
</feature>
<keyword evidence="13" id="KW-1185">Reference proteome</keyword>
<dbReference type="GO" id="GO:0008270">
    <property type="term" value="F:zinc ion binding"/>
    <property type="evidence" value="ECO:0007669"/>
    <property type="project" value="UniProtKB-KW"/>
</dbReference>
<dbReference type="InterPro" id="IPR044066">
    <property type="entry name" value="TRIAD_supradom"/>
</dbReference>
<dbReference type="CDD" id="cd20358">
    <property type="entry name" value="Rcat_RBR_HOIL1"/>
    <property type="match status" value="1"/>
</dbReference>
<dbReference type="AlphaFoldDB" id="A0A8R2AWC0"/>
<dbReference type="Gene3D" id="1.20.120.1750">
    <property type="match status" value="1"/>
</dbReference>
<evidence type="ECO:0000256" key="1">
    <source>
        <dbReference type="ARBA" id="ARBA00004906"/>
    </source>
</evidence>
<accession>A0A8R2AWC0</accession>
<evidence type="ECO:0000256" key="2">
    <source>
        <dbReference type="ARBA" id="ARBA00022679"/>
    </source>
</evidence>
<organism evidence="12 13">
    <name type="scientific">Bombyx mori</name>
    <name type="common">Silk moth</name>
    <dbReference type="NCBI Taxonomy" id="7091"/>
    <lineage>
        <taxon>Eukaryota</taxon>
        <taxon>Metazoa</taxon>
        <taxon>Ecdysozoa</taxon>
        <taxon>Arthropoda</taxon>
        <taxon>Hexapoda</taxon>
        <taxon>Insecta</taxon>
        <taxon>Pterygota</taxon>
        <taxon>Neoptera</taxon>
        <taxon>Endopterygota</taxon>
        <taxon>Lepidoptera</taxon>
        <taxon>Glossata</taxon>
        <taxon>Ditrysia</taxon>
        <taxon>Bombycoidea</taxon>
        <taxon>Bombycidae</taxon>
        <taxon>Bombycinae</taxon>
        <taxon>Bombyx</taxon>
    </lineage>
</organism>
<evidence type="ECO:0000256" key="3">
    <source>
        <dbReference type="ARBA" id="ARBA00022723"/>
    </source>
</evidence>
<dbReference type="EnsemblMetazoa" id="XM_004931013.4">
    <property type="protein sequence ID" value="XP_004931070.1"/>
    <property type="gene ID" value="LOC101741592"/>
</dbReference>
<dbReference type="PROSITE" id="PS00518">
    <property type="entry name" value="ZF_RING_1"/>
    <property type="match status" value="1"/>
</dbReference>
<evidence type="ECO:0008006" key="14">
    <source>
        <dbReference type="Google" id="ProtNLM"/>
    </source>
</evidence>
<keyword evidence="4" id="KW-0677">Repeat</keyword>
<dbReference type="GO" id="GO:0043161">
    <property type="term" value="P:proteasome-mediated ubiquitin-dependent protein catabolic process"/>
    <property type="evidence" value="ECO:0007669"/>
    <property type="project" value="TreeGrafter"/>
</dbReference>
<evidence type="ECO:0000256" key="5">
    <source>
        <dbReference type="ARBA" id="ARBA00022771"/>
    </source>
</evidence>
<dbReference type="InterPro" id="IPR051628">
    <property type="entry name" value="LUBAC_E3_Ligases"/>
</dbReference>
<reference evidence="12" key="2">
    <citation type="submission" date="2022-06" db="UniProtKB">
        <authorList>
            <consortium name="EnsemblMetazoa"/>
        </authorList>
    </citation>
    <scope>IDENTIFICATION</scope>
    <source>
        <strain evidence="12">p50T (Dazao)</strain>
    </source>
</reference>
<dbReference type="InterPro" id="IPR013083">
    <property type="entry name" value="Znf_RING/FYVE/PHD"/>
</dbReference>
<dbReference type="Gene3D" id="3.30.40.10">
    <property type="entry name" value="Zinc/RING finger domain, C3HC4 (zinc finger)"/>
    <property type="match status" value="1"/>
</dbReference>
<dbReference type="Gene3D" id="3.10.20.90">
    <property type="entry name" value="Phosphatidylinositol 3-kinase Catalytic Subunit, Chain A, domain 1"/>
    <property type="match status" value="1"/>
</dbReference>
<feature type="compositionally biased region" description="Basic residues" evidence="9">
    <location>
        <begin position="139"/>
        <end position="150"/>
    </location>
</feature>
<comment type="pathway">
    <text evidence="1">Protein modification; protein ubiquitination.</text>
</comment>
<dbReference type="InterPro" id="IPR017907">
    <property type="entry name" value="Znf_RING_CS"/>
</dbReference>
<keyword evidence="7" id="KW-0862">Zinc</keyword>
<evidence type="ECO:0000256" key="8">
    <source>
        <dbReference type="PROSITE-ProRule" id="PRU00175"/>
    </source>
</evidence>
<keyword evidence="2" id="KW-0808">Transferase</keyword>
<dbReference type="OrthoDB" id="261960at2759"/>
<reference evidence="13" key="1">
    <citation type="journal article" date="2008" name="Insect Biochem. Mol. Biol.">
        <title>The genome of a lepidopteran model insect, the silkworm Bombyx mori.</title>
        <authorList>
            <consortium name="International Silkworm Genome Consortium"/>
        </authorList>
    </citation>
    <scope>NUCLEOTIDE SEQUENCE [LARGE SCALE GENOMIC DNA]</scope>
    <source>
        <strain evidence="13">p50T</strain>
    </source>
</reference>
<feature type="region of interest" description="Disordered" evidence="9">
    <location>
        <begin position="118"/>
        <end position="181"/>
    </location>
</feature>
<dbReference type="PROSITE" id="PS50089">
    <property type="entry name" value="ZF_RING_2"/>
    <property type="match status" value="1"/>
</dbReference>
<feature type="region of interest" description="Disordered" evidence="9">
    <location>
        <begin position="389"/>
        <end position="417"/>
    </location>
</feature>
<dbReference type="GO" id="GO:0004842">
    <property type="term" value="F:ubiquitin-protein transferase activity"/>
    <property type="evidence" value="ECO:0007669"/>
    <property type="project" value="TreeGrafter"/>
</dbReference>
<dbReference type="FunFam" id="3.30.40.10:FF:000137">
    <property type="entry name" value="RanBP-type and C3HC4-type zinc finger-containing protein 1"/>
    <property type="match status" value="1"/>
</dbReference>